<comment type="caution">
    <text evidence="2">The sequence shown here is derived from an EMBL/GenBank/DDBJ whole genome shotgun (WGS) entry which is preliminary data.</text>
</comment>
<keyword evidence="3" id="KW-1185">Reference proteome</keyword>
<organism evidence="2 3">
    <name type="scientific">Henosepilachna vigintioctopunctata</name>
    <dbReference type="NCBI Taxonomy" id="420089"/>
    <lineage>
        <taxon>Eukaryota</taxon>
        <taxon>Metazoa</taxon>
        <taxon>Ecdysozoa</taxon>
        <taxon>Arthropoda</taxon>
        <taxon>Hexapoda</taxon>
        <taxon>Insecta</taxon>
        <taxon>Pterygota</taxon>
        <taxon>Neoptera</taxon>
        <taxon>Endopterygota</taxon>
        <taxon>Coleoptera</taxon>
        <taxon>Polyphaga</taxon>
        <taxon>Cucujiformia</taxon>
        <taxon>Coccinelloidea</taxon>
        <taxon>Coccinellidae</taxon>
        <taxon>Epilachninae</taxon>
        <taxon>Epilachnini</taxon>
        <taxon>Henosepilachna</taxon>
    </lineage>
</organism>
<gene>
    <name evidence="2" type="ORF">WA026_014083</name>
</gene>
<dbReference type="Proteomes" id="UP001431783">
    <property type="component" value="Unassembled WGS sequence"/>
</dbReference>
<accession>A0AAW1U6T0</accession>
<dbReference type="EMBL" id="JARQZJ010000037">
    <property type="protein sequence ID" value="KAK9876703.1"/>
    <property type="molecule type" value="Genomic_DNA"/>
</dbReference>
<evidence type="ECO:0000256" key="1">
    <source>
        <dbReference type="SAM" id="MobiDB-lite"/>
    </source>
</evidence>
<proteinExistence type="predicted"/>
<reference evidence="2 3" key="1">
    <citation type="submission" date="2023-03" db="EMBL/GenBank/DDBJ databases">
        <title>Genome insight into feeding habits of ladybird beetles.</title>
        <authorList>
            <person name="Li H.-S."/>
            <person name="Huang Y.-H."/>
            <person name="Pang H."/>
        </authorList>
    </citation>
    <scope>NUCLEOTIDE SEQUENCE [LARGE SCALE GENOMIC DNA]</scope>
    <source>
        <strain evidence="2">SYSU_2023b</strain>
        <tissue evidence="2">Whole body</tissue>
    </source>
</reference>
<protein>
    <submittedName>
        <fullName evidence="2">Uncharacterized protein</fullName>
    </submittedName>
</protein>
<evidence type="ECO:0000313" key="3">
    <source>
        <dbReference type="Proteomes" id="UP001431783"/>
    </source>
</evidence>
<feature type="compositionally biased region" description="Basic and acidic residues" evidence="1">
    <location>
        <begin position="85"/>
        <end position="99"/>
    </location>
</feature>
<feature type="region of interest" description="Disordered" evidence="1">
    <location>
        <begin position="85"/>
        <end position="106"/>
    </location>
</feature>
<sequence>MTKWYRGKKTEKGSEISTNDEIYTLYGELTIKDIIRSKILQWLEHMEIMDPDRDVEDVAQKPGRKYKTGRDVEKLTIAENKQIEDRKRLEKTEKTRKNGEGIGPRA</sequence>
<evidence type="ECO:0000313" key="2">
    <source>
        <dbReference type="EMBL" id="KAK9876703.1"/>
    </source>
</evidence>
<name>A0AAW1U6T0_9CUCU</name>
<dbReference type="AlphaFoldDB" id="A0AAW1U6T0"/>